<feature type="compositionally biased region" description="Pro residues" evidence="1">
    <location>
        <begin position="126"/>
        <end position="145"/>
    </location>
</feature>
<reference evidence="3 4" key="1">
    <citation type="submission" date="2024-01" db="EMBL/GenBank/DDBJ databases">
        <title>Genome assemblies of Stephania.</title>
        <authorList>
            <person name="Yang L."/>
        </authorList>
    </citation>
    <scope>NUCLEOTIDE SEQUENCE [LARGE SCALE GENOMIC DNA]</scope>
    <source>
        <strain evidence="3">JXDWG</strain>
        <tissue evidence="3">Leaf</tissue>
    </source>
</reference>
<evidence type="ECO:0000313" key="3">
    <source>
        <dbReference type="EMBL" id="KAK9089903.1"/>
    </source>
</evidence>
<feature type="signal peptide" evidence="2">
    <location>
        <begin position="1"/>
        <end position="18"/>
    </location>
</feature>
<accession>A0AAP0EI77</accession>
<dbReference type="AlphaFoldDB" id="A0AAP0EI77"/>
<evidence type="ECO:0000256" key="2">
    <source>
        <dbReference type="SAM" id="SignalP"/>
    </source>
</evidence>
<keyword evidence="2" id="KW-0732">Signal</keyword>
<proteinExistence type="predicted"/>
<feature type="region of interest" description="Disordered" evidence="1">
    <location>
        <begin position="111"/>
        <end position="146"/>
    </location>
</feature>
<dbReference type="EMBL" id="JBBNAG010000012">
    <property type="protein sequence ID" value="KAK9089903.1"/>
    <property type="molecule type" value="Genomic_DNA"/>
</dbReference>
<sequence>MSFTKLFLVVITILSVKPQSICPPIYATSQTPSPAEQPVVPCGEQYLQPPYDDPPGYGYYSGTPGVVINGTLYYYSSIFVGLLSKVRYDFGGHVWLSLTPSSRARIVRKEDIGEGGGDNSTTPESPTLPGPPTTFPTFPAPPPQAPIQVLPDSPTDCPRGDDYCCDFELSPPHPGMDYYPGPDGECSASPPVNINSLFLYCSVLVWALVIHAY</sequence>
<protein>
    <submittedName>
        <fullName evidence="3">Uncharacterized protein</fullName>
    </submittedName>
</protein>
<name>A0AAP0EI77_9MAGN</name>
<evidence type="ECO:0000313" key="4">
    <source>
        <dbReference type="Proteomes" id="UP001419268"/>
    </source>
</evidence>
<feature type="chain" id="PRO_5042838595" evidence="2">
    <location>
        <begin position="19"/>
        <end position="213"/>
    </location>
</feature>
<keyword evidence="4" id="KW-1185">Reference proteome</keyword>
<organism evidence="3 4">
    <name type="scientific">Stephania cephalantha</name>
    <dbReference type="NCBI Taxonomy" id="152367"/>
    <lineage>
        <taxon>Eukaryota</taxon>
        <taxon>Viridiplantae</taxon>
        <taxon>Streptophyta</taxon>
        <taxon>Embryophyta</taxon>
        <taxon>Tracheophyta</taxon>
        <taxon>Spermatophyta</taxon>
        <taxon>Magnoliopsida</taxon>
        <taxon>Ranunculales</taxon>
        <taxon>Menispermaceae</taxon>
        <taxon>Menispermoideae</taxon>
        <taxon>Cissampelideae</taxon>
        <taxon>Stephania</taxon>
    </lineage>
</organism>
<comment type="caution">
    <text evidence="3">The sequence shown here is derived from an EMBL/GenBank/DDBJ whole genome shotgun (WGS) entry which is preliminary data.</text>
</comment>
<dbReference type="Proteomes" id="UP001419268">
    <property type="component" value="Unassembled WGS sequence"/>
</dbReference>
<gene>
    <name evidence="3" type="ORF">Scep_028985</name>
</gene>
<evidence type="ECO:0000256" key="1">
    <source>
        <dbReference type="SAM" id="MobiDB-lite"/>
    </source>
</evidence>